<accession>A0A1J5IHB9</accession>
<feature type="transmembrane region" description="Helical" evidence="1">
    <location>
        <begin position="66"/>
        <end position="83"/>
    </location>
</feature>
<evidence type="ECO:0000313" key="2">
    <source>
        <dbReference type="EMBL" id="OIP96477.1"/>
    </source>
</evidence>
<proteinExistence type="predicted"/>
<keyword evidence="1" id="KW-0472">Membrane</keyword>
<evidence type="ECO:0000256" key="1">
    <source>
        <dbReference type="SAM" id="Phobius"/>
    </source>
</evidence>
<keyword evidence="1" id="KW-1133">Transmembrane helix</keyword>
<dbReference type="AlphaFoldDB" id="A0A1J5IHB9"/>
<keyword evidence="1" id="KW-0812">Transmembrane</keyword>
<dbReference type="EMBL" id="MNZT01000084">
    <property type="protein sequence ID" value="OIP96477.1"/>
    <property type="molecule type" value="Genomic_DNA"/>
</dbReference>
<comment type="caution">
    <text evidence="2">The sequence shown here is derived from an EMBL/GenBank/DDBJ whole genome shotgun (WGS) entry which is preliminary data.</text>
</comment>
<feature type="transmembrane region" description="Helical" evidence="1">
    <location>
        <begin position="144"/>
        <end position="162"/>
    </location>
</feature>
<sequence>MLTPTWDTLIAFALAGCAVLGFIIRKYKISTLLIALYIALTVANEVGLEVFRFLRKTGMANQDMSLFIVKIVIFVFLGLLLFIEGEYISPSGEGGSGLGQSFMGGAYGLLAGLIIITSCIHFMGAGDQATLMTKSQIARILDPARVWLLVPFPFMLAISSLIKRFR</sequence>
<evidence type="ECO:0000313" key="3">
    <source>
        <dbReference type="Proteomes" id="UP000183245"/>
    </source>
</evidence>
<gene>
    <name evidence="2" type="ORF">AUK40_04905</name>
</gene>
<name>A0A1J5IHB9_9BACT</name>
<dbReference type="STRING" id="1817892.AUK40_04905"/>
<organism evidence="2 3">
    <name type="scientific">Candidatus Wirthbacteria bacterium CG2_30_54_11</name>
    <dbReference type="NCBI Taxonomy" id="1817892"/>
    <lineage>
        <taxon>Bacteria</taxon>
        <taxon>Candidatus Wirthbacteria</taxon>
    </lineage>
</organism>
<feature type="transmembrane region" description="Helical" evidence="1">
    <location>
        <begin position="104"/>
        <end position="124"/>
    </location>
</feature>
<protein>
    <recommendedName>
        <fullName evidence="4">CvpA family protein</fullName>
    </recommendedName>
</protein>
<reference evidence="2 3" key="1">
    <citation type="journal article" date="2016" name="Environ. Microbiol.">
        <title>Genomic resolution of a cold subsurface aquifer community provides metabolic insights for novel microbes adapted to high CO concentrations.</title>
        <authorList>
            <person name="Probst A.J."/>
            <person name="Castelle C.J."/>
            <person name="Singh A."/>
            <person name="Brown C.T."/>
            <person name="Anantharaman K."/>
            <person name="Sharon I."/>
            <person name="Hug L.A."/>
            <person name="Burstein D."/>
            <person name="Emerson J.B."/>
            <person name="Thomas B.C."/>
            <person name="Banfield J.F."/>
        </authorList>
    </citation>
    <scope>NUCLEOTIDE SEQUENCE [LARGE SCALE GENOMIC DNA]</scope>
    <source>
        <strain evidence="2">CG2_30_54_11</strain>
    </source>
</reference>
<dbReference type="Proteomes" id="UP000183245">
    <property type="component" value="Unassembled WGS sequence"/>
</dbReference>
<evidence type="ECO:0008006" key="4">
    <source>
        <dbReference type="Google" id="ProtNLM"/>
    </source>
</evidence>
<feature type="transmembrane region" description="Helical" evidence="1">
    <location>
        <begin position="6"/>
        <end position="24"/>
    </location>
</feature>